<reference evidence="1 2" key="1">
    <citation type="submission" date="2019-08" db="EMBL/GenBank/DDBJ databases">
        <title>Ulvibacter marinistellae sp. nov., isolated from a starfish, Patiria pectinifera.</title>
        <authorList>
            <person name="Kawano K."/>
            <person name="Ushijima N."/>
            <person name="Kihara M."/>
            <person name="Itoh H."/>
        </authorList>
    </citation>
    <scope>NUCLEOTIDE SEQUENCE [LARGE SCALE GENOMIC DNA]</scope>
    <source>
        <strain evidence="1 2">KK4</strain>
    </source>
</reference>
<evidence type="ECO:0000313" key="1">
    <source>
        <dbReference type="EMBL" id="GEQ84686.1"/>
    </source>
</evidence>
<sequence>MLKCKIKGHKLFALTTPHVQIKKFECMNCKKQFTTDGYGKYVSLTPYWEKNHQTFLAYFNEQQQATVV</sequence>
<evidence type="ECO:0000313" key="2">
    <source>
        <dbReference type="Proteomes" id="UP000326994"/>
    </source>
</evidence>
<name>A0A5J4FX35_9FLAO</name>
<dbReference type="Proteomes" id="UP000326994">
    <property type="component" value="Unassembled WGS sequence"/>
</dbReference>
<organism evidence="1 2">
    <name type="scientific">Patiriisocius marinistellae</name>
    <dbReference type="NCBI Taxonomy" id="2494560"/>
    <lineage>
        <taxon>Bacteria</taxon>
        <taxon>Pseudomonadati</taxon>
        <taxon>Bacteroidota</taxon>
        <taxon>Flavobacteriia</taxon>
        <taxon>Flavobacteriales</taxon>
        <taxon>Flavobacteriaceae</taxon>
        <taxon>Patiriisocius</taxon>
    </lineage>
</organism>
<comment type="caution">
    <text evidence="1">The sequence shown here is derived from an EMBL/GenBank/DDBJ whole genome shotgun (WGS) entry which is preliminary data.</text>
</comment>
<proteinExistence type="predicted"/>
<protein>
    <submittedName>
        <fullName evidence="1">Uncharacterized protein</fullName>
    </submittedName>
</protein>
<keyword evidence="2" id="KW-1185">Reference proteome</keyword>
<dbReference type="AlphaFoldDB" id="A0A5J4FX35"/>
<gene>
    <name evidence="1" type="ORF">ULMS_01940</name>
</gene>
<dbReference type="EMBL" id="BKCF01000001">
    <property type="protein sequence ID" value="GEQ84686.1"/>
    <property type="molecule type" value="Genomic_DNA"/>
</dbReference>
<dbReference type="RefSeq" id="WP_172966823.1">
    <property type="nucleotide sequence ID" value="NZ_BKCF01000001.1"/>
</dbReference>
<accession>A0A5J4FX35</accession>